<keyword evidence="2" id="KW-1185">Reference proteome</keyword>
<keyword evidence="1" id="KW-0540">Nuclease</keyword>
<evidence type="ECO:0000313" key="2">
    <source>
        <dbReference type="Proteomes" id="UP001076464"/>
    </source>
</evidence>
<protein>
    <submittedName>
        <fullName evidence="1">Restriction endonuclease</fullName>
        <ecNumber evidence="1">3.1.21.-</ecNumber>
    </submittedName>
</protein>
<dbReference type="EC" id="3.1.21.-" evidence="1"/>
<proteinExistence type="predicted"/>
<dbReference type="EMBL" id="JAPPUY010000002">
    <property type="protein sequence ID" value="MCY4744760.1"/>
    <property type="molecule type" value="Genomic_DNA"/>
</dbReference>
<gene>
    <name evidence="1" type="ORF">NYO99_07245</name>
</gene>
<reference evidence="1" key="1">
    <citation type="submission" date="2022-08" db="EMBL/GenBank/DDBJ databases">
        <title>Genome sequencing of Pelomonas sp. UHG3.</title>
        <authorList>
            <person name="So Y."/>
        </authorList>
    </citation>
    <scope>NUCLEOTIDE SEQUENCE</scope>
    <source>
        <strain evidence="1">UHG3</strain>
    </source>
</reference>
<accession>A0ACC6C8M9</accession>
<evidence type="ECO:0000313" key="1">
    <source>
        <dbReference type="EMBL" id="MCY4744760.1"/>
    </source>
</evidence>
<sequence length="283" mass="30869">MGTRRKQGAAEDIMELVAKLPWWAGVGLAVGSYLILHPIAERPAPVATQLDQLGSMAAQVIWRTMAFYGQYLLPVFCLVGAVVSALKRRSRKQLIEHSTANPAGDAFNSMSWQQFEQLVGEGFRRLGYQIKETGRAGPDGGVDLELRRGGELHLVQCKQWRAQRVGVDVVRELYGVMAAQGAAGGFVVTSGRFTAEAENFAVGRNVQLIDGEQLKSLLEPNAHHRQPVSATTQGDDTGVKCPLCDNKMVLRVAKRGSQSGNRFWGCSDFPSCRGTRDVSLQGK</sequence>
<keyword evidence="1" id="KW-0255">Endonuclease</keyword>
<keyword evidence="1" id="KW-0378">Hydrolase</keyword>
<comment type="caution">
    <text evidence="1">The sequence shown here is derived from an EMBL/GenBank/DDBJ whole genome shotgun (WGS) entry which is preliminary data.</text>
</comment>
<dbReference type="Proteomes" id="UP001076464">
    <property type="component" value="Unassembled WGS sequence"/>
</dbReference>
<name>A0ACC6C8M9_9BURK</name>
<organism evidence="1 2">
    <name type="scientific">Roseateles hydrophilus</name>
    <dbReference type="NCBI Taxonomy" id="2975054"/>
    <lineage>
        <taxon>Bacteria</taxon>
        <taxon>Pseudomonadati</taxon>
        <taxon>Pseudomonadota</taxon>
        <taxon>Betaproteobacteria</taxon>
        <taxon>Burkholderiales</taxon>
        <taxon>Sphaerotilaceae</taxon>
        <taxon>Roseateles</taxon>
    </lineage>
</organism>